<dbReference type="InterPro" id="IPR008984">
    <property type="entry name" value="SMAD_FHA_dom_sf"/>
</dbReference>
<proteinExistence type="predicted"/>
<dbReference type="AlphaFoldDB" id="A0A6C2YW11"/>
<evidence type="ECO:0000313" key="4">
    <source>
        <dbReference type="Proteomes" id="UP000464378"/>
    </source>
</evidence>
<evidence type="ECO:0000256" key="1">
    <source>
        <dbReference type="SAM" id="MobiDB-lite"/>
    </source>
</evidence>
<feature type="region of interest" description="Disordered" evidence="1">
    <location>
        <begin position="94"/>
        <end position="215"/>
    </location>
</feature>
<dbReference type="Gene3D" id="2.60.200.20">
    <property type="match status" value="1"/>
</dbReference>
<dbReference type="SMART" id="SM00240">
    <property type="entry name" value="FHA"/>
    <property type="match status" value="1"/>
</dbReference>
<dbReference type="InterPro" id="IPR000253">
    <property type="entry name" value="FHA_dom"/>
</dbReference>
<dbReference type="InParanoid" id="A0A6C2YW11"/>
<dbReference type="PANTHER" id="PTHR23308">
    <property type="entry name" value="NUCLEAR INHIBITOR OF PROTEIN PHOSPHATASE-1"/>
    <property type="match status" value="1"/>
</dbReference>
<organism evidence="3">
    <name type="scientific">Tuwongella immobilis</name>
    <dbReference type="NCBI Taxonomy" id="692036"/>
    <lineage>
        <taxon>Bacteria</taxon>
        <taxon>Pseudomonadati</taxon>
        <taxon>Planctomycetota</taxon>
        <taxon>Planctomycetia</taxon>
        <taxon>Gemmatales</taxon>
        <taxon>Gemmataceae</taxon>
        <taxon>Tuwongella</taxon>
    </lineage>
</organism>
<gene>
    <name evidence="3" type="ORF">GMBLW1_41410</name>
</gene>
<evidence type="ECO:0000259" key="2">
    <source>
        <dbReference type="PROSITE" id="PS50006"/>
    </source>
</evidence>
<feature type="compositionally biased region" description="Acidic residues" evidence="1">
    <location>
        <begin position="138"/>
        <end position="149"/>
    </location>
</feature>
<dbReference type="Pfam" id="PF00498">
    <property type="entry name" value="FHA"/>
    <property type="match status" value="1"/>
</dbReference>
<name>A0A6C2YW11_9BACT</name>
<feature type="domain" description="FHA" evidence="2">
    <location>
        <begin position="21"/>
        <end position="70"/>
    </location>
</feature>
<reference evidence="3" key="1">
    <citation type="submission" date="2019-04" db="EMBL/GenBank/DDBJ databases">
        <authorList>
            <consortium name="Science for Life Laboratories"/>
        </authorList>
    </citation>
    <scope>NUCLEOTIDE SEQUENCE</scope>
    <source>
        <strain evidence="3">MBLW1</strain>
    </source>
</reference>
<dbReference type="PROSITE" id="PS50006">
    <property type="entry name" value="FHA_DOMAIN"/>
    <property type="match status" value="1"/>
</dbReference>
<sequence>MPAQLLALSEGSNILLDKPILLLGRHPECDIQLNSRKVSRIHCCLAQVHDYLVVRDLGSTNGVRINGVRVVEGKVHAGDELTIGNFRYQVVWDGPDGPPSDRRKLPKGLVGSPSAASPGAQPAAHLPSADPKASAPVIDEDSMLEDSDEPIPLPAPANGKLLPAQPVDPRSGARMPKPLTESNDPPPADDGTEQQSILLPEHLTLLPPKDSSKIS</sequence>
<dbReference type="EMBL" id="LR593887">
    <property type="protein sequence ID" value="VTS07460.1"/>
    <property type="molecule type" value="Genomic_DNA"/>
</dbReference>
<dbReference type="InterPro" id="IPR050923">
    <property type="entry name" value="Cell_Proc_Reg/RNA_Proc"/>
</dbReference>
<dbReference type="KEGG" id="tim:GMBLW1_41410"/>
<dbReference type="Proteomes" id="UP000464378">
    <property type="component" value="Chromosome"/>
</dbReference>
<dbReference type="RefSeq" id="WP_162660059.1">
    <property type="nucleotide sequence ID" value="NZ_LR593887.1"/>
</dbReference>
<dbReference type="SUPFAM" id="SSF49879">
    <property type="entry name" value="SMAD/FHA domain"/>
    <property type="match status" value="1"/>
</dbReference>
<evidence type="ECO:0000313" key="3">
    <source>
        <dbReference type="EMBL" id="VIP05052.1"/>
    </source>
</evidence>
<dbReference type="EMBL" id="LR586016">
    <property type="protein sequence ID" value="VIP05052.1"/>
    <property type="molecule type" value="Genomic_DNA"/>
</dbReference>
<feature type="compositionally biased region" description="Low complexity" evidence="1">
    <location>
        <begin position="111"/>
        <end position="124"/>
    </location>
</feature>
<keyword evidence="4" id="KW-1185">Reference proteome</keyword>
<dbReference type="CDD" id="cd00060">
    <property type="entry name" value="FHA"/>
    <property type="match status" value="1"/>
</dbReference>
<protein>
    <recommendedName>
        <fullName evidence="2">FHA domain-containing protein</fullName>
    </recommendedName>
</protein>
<accession>A0A6C2YW11</accession>